<dbReference type="InterPro" id="IPR011992">
    <property type="entry name" value="EF-hand-dom_pair"/>
</dbReference>
<evidence type="ECO:0000259" key="6">
    <source>
        <dbReference type="PROSITE" id="PS50222"/>
    </source>
</evidence>
<dbReference type="GO" id="GO:0005509">
    <property type="term" value="F:calcium ion binding"/>
    <property type="evidence" value="ECO:0007669"/>
    <property type="project" value="InterPro"/>
</dbReference>
<dbReference type="OMA" id="WQLMRKN"/>
<dbReference type="Proteomes" id="UP000054359">
    <property type="component" value="Unassembled WGS sequence"/>
</dbReference>
<dbReference type="EMBL" id="KK119156">
    <property type="protein sequence ID" value="KFM74902.1"/>
    <property type="molecule type" value="Genomic_DNA"/>
</dbReference>
<feature type="domain" description="Calponin-homology (CH)" evidence="5">
    <location>
        <begin position="269"/>
        <end position="374"/>
    </location>
</feature>
<keyword evidence="4" id="KW-0009">Actin-binding</keyword>
<gene>
    <name evidence="7" type="ORF">X975_04813</name>
</gene>
<evidence type="ECO:0000259" key="5">
    <source>
        <dbReference type="PROSITE" id="PS50021"/>
    </source>
</evidence>
<dbReference type="PANTHER" id="PTHR19961">
    <property type="entry name" value="FIMBRIN/PLASTIN"/>
    <property type="match status" value="1"/>
</dbReference>
<feature type="non-terminal residue" evidence="7">
    <location>
        <position position="632"/>
    </location>
</feature>
<dbReference type="CDD" id="cd21298">
    <property type="entry name" value="CH_PLS_rpt3"/>
    <property type="match status" value="1"/>
</dbReference>
<dbReference type="InterPro" id="IPR001589">
    <property type="entry name" value="Actinin_actin-bd_CS"/>
</dbReference>
<dbReference type="InterPro" id="IPR001715">
    <property type="entry name" value="CH_dom"/>
</dbReference>
<evidence type="ECO:0000313" key="8">
    <source>
        <dbReference type="Proteomes" id="UP000054359"/>
    </source>
</evidence>
<dbReference type="InterPro" id="IPR039959">
    <property type="entry name" value="Fimbrin/Plastin"/>
</dbReference>
<proteinExistence type="predicted"/>
<dbReference type="GO" id="GO:0051017">
    <property type="term" value="P:actin filament bundle assembly"/>
    <property type="evidence" value="ECO:0007669"/>
    <property type="project" value="InterPro"/>
</dbReference>
<dbReference type="SMART" id="SM00033">
    <property type="entry name" value="CH"/>
    <property type="match status" value="4"/>
</dbReference>
<sequence>MATPFRRSFVLSGENLEDLCDHFNTINKDGSGYLDVSELKQALEIVGFKIPQWQVRQMIDDMERGRPSNKKGQLSFDEFQKIYSELKSKEVTNVFKTAVTKRENLETLGGMSEASSEGTTHSVRHEEQVAFSDWINTNLRNDPDLKHLLPIDGDGKTLYDKVKDGILLCKIINHSCPDTIDERAINKKNLTVYTKHENLTLALNSSQAIGCNVINIDAHDLAKGKPHLVLGLLWQIIRIGLFNQITLEHCPGLVQLVNRGEEMSDLMKLSPENILLRWVNYHLEKSGSKRRISNFTTDIKDSEIYSYLLKQIAPSDSGVTLEALMKTDMLERAEIMLKQADKIGCRSFLTPNDVVDGIYKLNVAFVANLFNNHPALDQPDEPLEMVNLEETREEKTYRNWMNSMGVSPYVNWLYSDLADGLIIFQLYDIIKPGIVDWNRVHRVFSKLKAFMEKLENCNYAVQLGKELKFSLVGIAGHDISEGNPTLTLALVWQLMRAYTLTILTQLANTGHPVVEKEIVEWVNNKLKEAGKETSIKSFQDQSISTALPIIDLIDAIQPGSINYSQILTSNTQEDKMANAKYAISMARKIGARIYALPEDITEVKQKMVMTVFACLMARDYIPNMSAKSITEQ</sequence>
<dbReference type="CDD" id="cd00051">
    <property type="entry name" value="EFh"/>
    <property type="match status" value="1"/>
</dbReference>
<organism evidence="7 8">
    <name type="scientific">Stegodyphus mimosarum</name>
    <name type="common">African social velvet spider</name>
    <dbReference type="NCBI Taxonomy" id="407821"/>
    <lineage>
        <taxon>Eukaryota</taxon>
        <taxon>Metazoa</taxon>
        <taxon>Ecdysozoa</taxon>
        <taxon>Arthropoda</taxon>
        <taxon>Chelicerata</taxon>
        <taxon>Arachnida</taxon>
        <taxon>Araneae</taxon>
        <taxon>Araneomorphae</taxon>
        <taxon>Entelegynae</taxon>
        <taxon>Eresoidea</taxon>
        <taxon>Eresidae</taxon>
        <taxon>Stegodyphus</taxon>
    </lineage>
</organism>
<dbReference type="SUPFAM" id="SSF47473">
    <property type="entry name" value="EF-hand"/>
    <property type="match status" value="1"/>
</dbReference>
<dbReference type="Gene3D" id="1.10.238.10">
    <property type="entry name" value="EF-hand"/>
    <property type="match status" value="1"/>
</dbReference>
<evidence type="ECO:0000313" key="7">
    <source>
        <dbReference type="EMBL" id="KFM74902.1"/>
    </source>
</evidence>
<dbReference type="FunFam" id="1.10.238.10:FF:000263">
    <property type="entry name" value="plastin-1 isoform X2"/>
    <property type="match status" value="1"/>
</dbReference>
<feature type="domain" description="Calponin-homology (CH)" evidence="5">
    <location>
        <begin position="512"/>
        <end position="620"/>
    </location>
</feature>
<name>A0A087UC13_STEMI</name>
<feature type="domain" description="Calponin-homology (CH)" evidence="5">
    <location>
        <begin position="125"/>
        <end position="241"/>
    </location>
</feature>
<keyword evidence="3" id="KW-0106">Calcium</keyword>
<dbReference type="FunFam" id="1.10.418.10:FF:000042">
    <property type="entry name" value="Fimbrin, putative"/>
    <property type="match status" value="1"/>
</dbReference>
<dbReference type="GO" id="GO:0005884">
    <property type="term" value="C:actin filament"/>
    <property type="evidence" value="ECO:0007669"/>
    <property type="project" value="TreeGrafter"/>
</dbReference>
<reference evidence="7 8" key="1">
    <citation type="submission" date="2013-11" db="EMBL/GenBank/DDBJ databases">
        <title>Genome sequencing of Stegodyphus mimosarum.</title>
        <authorList>
            <person name="Bechsgaard J."/>
        </authorList>
    </citation>
    <scope>NUCLEOTIDE SEQUENCE [LARGE SCALE GENOMIC DNA]</scope>
</reference>
<evidence type="ECO:0000256" key="3">
    <source>
        <dbReference type="ARBA" id="ARBA00022837"/>
    </source>
</evidence>
<dbReference type="CDD" id="cd21295">
    <property type="entry name" value="CH_PLS_rpt2"/>
    <property type="match status" value="1"/>
</dbReference>
<dbReference type="Pfam" id="PF13499">
    <property type="entry name" value="EF-hand_7"/>
    <property type="match status" value="1"/>
</dbReference>
<dbReference type="Pfam" id="PF00307">
    <property type="entry name" value="CH"/>
    <property type="match status" value="4"/>
</dbReference>
<dbReference type="FunFam" id="1.10.418.10:FF:000066">
    <property type="entry name" value="plastin-1 isoform X2"/>
    <property type="match status" value="1"/>
</dbReference>
<dbReference type="PROSITE" id="PS50222">
    <property type="entry name" value="EF_HAND_2"/>
    <property type="match status" value="1"/>
</dbReference>
<dbReference type="CDD" id="cd21292">
    <property type="entry name" value="CH_PLS_rpt1"/>
    <property type="match status" value="1"/>
</dbReference>
<dbReference type="OrthoDB" id="431378at2759"/>
<dbReference type="STRING" id="407821.A0A087UC13"/>
<dbReference type="GO" id="GO:0051015">
    <property type="term" value="F:actin filament binding"/>
    <property type="evidence" value="ECO:0007669"/>
    <property type="project" value="InterPro"/>
</dbReference>
<protein>
    <submittedName>
        <fullName evidence="7">Plastin-2</fullName>
    </submittedName>
</protein>
<keyword evidence="8" id="KW-1185">Reference proteome</keyword>
<dbReference type="GO" id="GO:0032432">
    <property type="term" value="C:actin filament bundle"/>
    <property type="evidence" value="ECO:0007669"/>
    <property type="project" value="TreeGrafter"/>
</dbReference>
<accession>A0A087UC13</accession>
<dbReference type="Gene3D" id="1.10.418.10">
    <property type="entry name" value="Calponin-like domain"/>
    <property type="match status" value="4"/>
</dbReference>
<keyword evidence="1" id="KW-0479">Metal-binding</keyword>
<dbReference type="PANTHER" id="PTHR19961:SF18">
    <property type="entry name" value="FI19014P1"/>
    <property type="match status" value="1"/>
</dbReference>
<dbReference type="PROSITE" id="PS00019">
    <property type="entry name" value="ACTININ_1"/>
    <property type="match status" value="1"/>
</dbReference>
<dbReference type="FunFam" id="1.10.418.10:FF:000010">
    <property type="entry name" value="Plastin-3 isoform 1"/>
    <property type="match status" value="1"/>
</dbReference>
<dbReference type="SUPFAM" id="SSF47576">
    <property type="entry name" value="Calponin-homology domain, CH-domain"/>
    <property type="match status" value="1"/>
</dbReference>
<evidence type="ECO:0000256" key="2">
    <source>
        <dbReference type="ARBA" id="ARBA00022737"/>
    </source>
</evidence>
<feature type="domain" description="EF-hand" evidence="6">
    <location>
        <begin position="14"/>
        <end position="49"/>
    </location>
</feature>
<dbReference type="PROSITE" id="PS50021">
    <property type="entry name" value="CH"/>
    <property type="match status" value="4"/>
</dbReference>
<dbReference type="GO" id="GO:0051639">
    <property type="term" value="P:actin filament network formation"/>
    <property type="evidence" value="ECO:0007669"/>
    <property type="project" value="TreeGrafter"/>
</dbReference>
<dbReference type="GO" id="GO:0005737">
    <property type="term" value="C:cytoplasm"/>
    <property type="evidence" value="ECO:0007669"/>
    <property type="project" value="UniProtKB-ARBA"/>
</dbReference>
<feature type="domain" description="Calponin-homology (CH)" evidence="5">
    <location>
        <begin position="391"/>
        <end position="499"/>
    </location>
</feature>
<dbReference type="InterPro" id="IPR002048">
    <property type="entry name" value="EF_hand_dom"/>
</dbReference>
<dbReference type="AlphaFoldDB" id="A0A087UC13"/>
<evidence type="ECO:0000256" key="4">
    <source>
        <dbReference type="ARBA" id="ARBA00023203"/>
    </source>
</evidence>
<dbReference type="InterPro" id="IPR036872">
    <property type="entry name" value="CH_dom_sf"/>
</dbReference>
<dbReference type="PROSITE" id="PS00020">
    <property type="entry name" value="ACTININ_2"/>
    <property type="match status" value="1"/>
</dbReference>
<dbReference type="CDD" id="cd21301">
    <property type="entry name" value="CH_PLS_rpt4"/>
    <property type="match status" value="1"/>
</dbReference>
<keyword evidence="2" id="KW-0677">Repeat</keyword>
<evidence type="ECO:0000256" key="1">
    <source>
        <dbReference type="ARBA" id="ARBA00022723"/>
    </source>
</evidence>
<dbReference type="FunFam" id="1.10.418.10:FF:000031">
    <property type="entry name" value="Fimbrin-2 like"/>
    <property type="match status" value="1"/>
</dbReference>